<evidence type="ECO:0000256" key="4">
    <source>
        <dbReference type="ARBA" id="ARBA00023136"/>
    </source>
</evidence>
<dbReference type="Proteomes" id="UP000070544">
    <property type="component" value="Unassembled WGS sequence"/>
</dbReference>
<feature type="domain" description="Ion transport" evidence="5">
    <location>
        <begin position="38"/>
        <end position="154"/>
    </location>
</feature>
<reference evidence="6 7" key="1">
    <citation type="journal article" date="2015" name="Genome Biol. Evol.">
        <title>Phylogenomic analyses indicate that early fungi evolved digesting cell walls of algal ancestors of land plants.</title>
        <authorList>
            <person name="Chang Y."/>
            <person name="Wang S."/>
            <person name="Sekimoto S."/>
            <person name="Aerts A.L."/>
            <person name="Choi C."/>
            <person name="Clum A."/>
            <person name="LaButti K.M."/>
            <person name="Lindquist E.A."/>
            <person name="Yee Ngan C."/>
            <person name="Ohm R.A."/>
            <person name="Salamov A.A."/>
            <person name="Grigoriev I.V."/>
            <person name="Spatafora J.W."/>
            <person name="Berbee M.L."/>
        </authorList>
    </citation>
    <scope>NUCLEOTIDE SEQUENCE [LARGE SCALE GENOMIC DNA]</scope>
    <source>
        <strain evidence="6 7">JEL478</strain>
    </source>
</reference>
<evidence type="ECO:0000313" key="7">
    <source>
        <dbReference type="Proteomes" id="UP000070544"/>
    </source>
</evidence>
<dbReference type="STRING" id="1344416.A0A139A0B4"/>
<comment type="subcellular location">
    <subcellularLocation>
        <location evidence="1">Membrane</location>
        <topology evidence="1">Multi-pass membrane protein</topology>
    </subcellularLocation>
</comment>
<name>A0A139A0B4_GONPJ</name>
<dbReference type="EMBL" id="KQ965836">
    <property type="protein sequence ID" value="KXS10172.1"/>
    <property type="molecule type" value="Genomic_DNA"/>
</dbReference>
<sequence>MAPFTNSSPIQLPQTQRYGLTRREWYKNIANRIMYSRFYALLYLGMAGLSLTAIILSFLHPCPTWYFIAIDVLLNVIIVVEVVLRYTALGKLFWKSWWNVFDLAVSLLCVATLVLLCIHFRTCDATTFRENVADLALIIVRNGVQLVRMLFMLRKNKRGLFNRPAPVQFSIQSDESALLADDWDTTQDVVPSNVPANLNFDSNTLWDEEDDFV</sequence>
<dbReference type="OMA" id="MSDMPRA"/>
<keyword evidence="4" id="KW-0472">Membrane</keyword>
<keyword evidence="7" id="KW-1185">Reference proteome</keyword>
<gene>
    <name evidence="6" type="ORF">M427DRAFT_189328</name>
</gene>
<protein>
    <recommendedName>
        <fullName evidence="5">Ion transport domain-containing protein</fullName>
    </recommendedName>
</protein>
<dbReference type="PANTHER" id="PTHR38483:SF1">
    <property type="entry name" value="ION TRANSPORT DOMAIN-CONTAINING PROTEIN"/>
    <property type="match status" value="1"/>
</dbReference>
<dbReference type="InterPro" id="IPR005821">
    <property type="entry name" value="Ion_trans_dom"/>
</dbReference>
<dbReference type="PANTHER" id="PTHR38483">
    <property type="entry name" value="CHROMOSOME 1, WHOLE GENOME SHOTGUN SEQUENCE"/>
    <property type="match status" value="1"/>
</dbReference>
<dbReference type="OrthoDB" id="429183at2759"/>
<dbReference type="Gene3D" id="1.20.120.350">
    <property type="entry name" value="Voltage-gated potassium channels. Chain C"/>
    <property type="match status" value="1"/>
</dbReference>
<evidence type="ECO:0000256" key="2">
    <source>
        <dbReference type="ARBA" id="ARBA00022692"/>
    </source>
</evidence>
<dbReference type="GO" id="GO:0016020">
    <property type="term" value="C:membrane"/>
    <property type="evidence" value="ECO:0007669"/>
    <property type="project" value="UniProtKB-SubCell"/>
</dbReference>
<organism evidence="6 7">
    <name type="scientific">Gonapodya prolifera (strain JEL478)</name>
    <name type="common">Monoblepharis prolifera</name>
    <dbReference type="NCBI Taxonomy" id="1344416"/>
    <lineage>
        <taxon>Eukaryota</taxon>
        <taxon>Fungi</taxon>
        <taxon>Fungi incertae sedis</taxon>
        <taxon>Chytridiomycota</taxon>
        <taxon>Chytridiomycota incertae sedis</taxon>
        <taxon>Monoblepharidomycetes</taxon>
        <taxon>Monoblepharidales</taxon>
        <taxon>Gonapodyaceae</taxon>
        <taxon>Gonapodya</taxon>
    </lineage>
</organism>
<evidence type="ECO:0000259" key="5">
    <source>
        <dbReference type="Pfam" id="PF00520"/>
    </source>
</evidence>
<dbReference type="Pfam" id="PF00520">
    <property type="entry name" value="Ion_trans"/>
    <property type="match status" value="1"/>
</dbReference>
<dbReference type="AlphaFoldDB" id="A0A139A0B4"/>
<evidence type="ECO:0000256" key="1">
    <source>
        <dbReference type="ARBA" id="ARBA00004141"/>
    </source>
</evidence>
<keyword evidence="3" id="KW-1133">Transmembrane helix</keyword>
<evidence type="ECO:0000313" key="6">
    <source>
        <dbReference type="EMBL" id="KXS10172.1"/>
    </source>
</evidence>
<dbReference type="InterPro" id="IPR027359">
    <property type="entry name" value="Volt_channel_dom_sf"/>
</dbReference>
<keyword evidence="2" id="KW-0812">Transmembrane</keyword>
<evidence type="ECO:0000256" key="3">
    <source>
        <dbReference type="ARBA" id="ARBA00022989"/>
    </source>
</evidence>
<proteinExistence type="predicted"/>
<dbReference type="GO" id="GO:0005216">
    <property type="term" value="F:monoatomic ion channel activity"/>
    <property type="evidence" value="ECO:0007669"/>
    <property type="project" value="InterPro"/>
</dbReference>
<accession>A0A139A0B4</accession>